<feature type="compositionally biased region" description="Polar residues" evidence="1">
    <location>
        <begin position="278"/>
        <end position="287"/>
    </location>
</feature>
<feature type="transmembrane region" description="Helical" evidence="2">
    <location>
        <begin position="784"/>
        <end position="807"/>
    </location>
</feature>
<gene>
    <name evidence="4" type="ORF">GWK08_01300</name>
</gene>
<feature type="transmembrane region" description="Helical" evidence="2">
    <location>
        <begin position="647"/>
        <end position="664"/>
    </location>
</feature>
<feature type="compositionally biased region" description="Basic and acidic residues" evidence="1">
    <location>
        <begin position="288"/>
        <end position="297"/>
    </location>
</feature>
<dbReference type="Pfam" id="PF13699">
    <property type="entry name" value="eCIS_core"/>
    <property type="match status" value="1"/>
</dbReference>
<proteinExistence type="predicted"/>
<feature type="region of interest" description="Disordered" evidence="1">
    <location>
        <begin position="278"/>
        <end position="300"/>
    </location>
</feature>
<feature type="region of interest" description="Disordered" evidence="1">
    <location>
        <begin position="822"/>
        <end position="855"/>
    </location>
</feature>
<feature type="domain" description="eCIS core" evidence="3">
    <location>
        <begin position="206"/>
        <end position="282"/>
    </location>
</feature>
<evidence type="ECO:0000259" key="3">
    <source>
        <dbReference type="Pfam" id="PF13699"/>
    </source>
</evidence>
<feature type="compositionally biased region" description="Basic and acidic residues" evidence="1">
    <location>
        <begin position="1"/>
        <end position="10"/>
    </location>
</feature>
<comment type="caution">
    <text evidence="4">The sequence shown here is derived from an EMBL/GenBank/DDBJ whole genome shotgun (WGS) entry which is preliminary data.</text>
</comment>
<feature type="region of interest" description="Disordered" evidence="1">
    <location>
        <begin position="1"/>
        <end position="38"/>
    </location>
</feature>
<dbReference type="RefSeq" id="WP_163605103.1">
    <property type="nucleotide sequence ID" value="NZ_JAABOO010000001.1"/>
</dbReference>
<feature type="compositionally biased region" description="Polar residues" evidence="1">
    <location>
        <begin position="12"/>
        <end position="23"/>
    </location>
</feature>
<keyword evidence="2" id="KW-1133">Transmembrane helix</keyword>
<name>A0A6P0UFM4_9FLAO</name>
<evidence type="ECO:0000313" key="5">
    <source>
        <dbReference type="Proteomes" id="UP000468581"/>
    </source>
</evidence>
<feature type="compositionally biased region" description="Basic and acidic residues" evidence="1">
    <location>
        <begin position="106"/>
        <end position="115"/>
    </location>
</feature>
<feature type="compositionally biased region" description="Polar residues" evidence="1">
    <location>
        <begin position="133"/>
        <end position="146"/>
    </location>
</feature>
<dbReference type="AlphaFoldDB" id="A0A6P0UFM4"/>
<evidence type="ECO:0000256" key="1">
    <source>
        <dbReference type="SAM" id="MobiDB-lite"/>
    </source>
</evidence>
<feature type="transmembrane region" description="Helical" evidence="2">
    <location>
        <begin position="722"/>
        <end position="745"/>
    </location>
</feature>
<accession>A0A6P0UFM4</accession>
<keyword evidence="2" id="KW-0812">Transmembrane</keyword>
<keyword evidence="2" id="KW-0472">Membrane</keyword>
<feature type="region of interest" description="Disordered" evidence="1">
    <location>
        <begin position="166"/>
        <end position="217"/>
    </location>
</feature>
<feature type="compositionally biased region" description="Polar residues" evidence="1">
    <location>
        <begin position="188"/>
        <end position="202"/>
    </location>
</feature>
<evidence type="ECO:0000313" key="4">
    <source>
        <dbReference type="EMBL" id="NER12064.1"/>
    </source>
</evidence>
<sequence length="1042" mass="114216">MKTAEAEKSTHAQKQTLKEQQPFFNKEGGDGDFFSKTNGATQNFFAAAGIQPKLTVGRPNDKYEIEADMMADKVVQHLSNDNDRNIPSGSATNLSVQQKCSSCEKEEKLQEKKEDDLEGQLPDINRKPIFESNAEQPETELQTKSLNVPPLQTKCAACEEKERIQEKKEELAENELDIQTKEEGSGAEQPSNLENRLNSSKGKGSPMSKDTQDSMGSAFSADFSNVRIHTGTEAVKMNRELGAQAFTHGNDIYFNQGKYDTNSSSGKHLLAHELTHTIQQGKSVQTKKQTDTDKENYSTDAPPNVQAAWYNFDIPFTDYQFDPSLRGIKNAANITVGAAKDAAGWVGDQAKAIFNKIKKLINKGKDWIKKKWNALKNMATGGFNAAKILFDMIIHFVKSPLGFISSAIINMDPETIRTSWGSFTTFVLSIWDNFHKMGTGLMKSIQKVWGTISGYADSLFDKISSLTNSRLFKLLPGPLKSVITGLIDSVRSLWNGIKSAWNIIFNKVKTFVDNAFKKIKTFIKRILSFAIDTVISGIIHFGKALLFIRDFLKSPMKYLRPLAGKIAGFLKGVDAHFKGQIDKYFGNGSENATPATGQKAAPAGTAEGVIQKKPLPGSKKDSATWSEIGSGVWDIMKKKWEEVKKDPLSIVLNLLLDMVLPIIGNVKDVIKLFKDIKKIVTKPLGAGSLEEFWTSLLHILDIPILIYNTFWSIIGRSLMLPLLIASFIPHPVVKGIAVAAGYALLGAMITGETANIGHKLLLLKTGATDDEEKKDAFNSLSDSLIAFAMEIALAILILVVSAIANVIKGIFGFVKGKVFRPKTKPPAKSKPDVDGGKKGDGPDSDKKKSVPDEKKKIELPEDIAGVCRIGSINCTKLPDKIVAEVPAYPTPPGHSVPFPGGPYKIRKSALSGVSRNTKTLQKIVLENPGSWSTAFRKALNKANGGKAKVDAAINNNKTTDLKWPVENGEAWQVHHNKPVSYGGGNGIGNLIPLPATVHRLFTSWWTKVQNRFKARFTDAEWADLMKDVTSIPGSKAAAKAPK</sequence>
<keyword evidence="5" id="KW-1185">Reference proteome</keyword>
<feature type="transmembrane region" description="Helical" evidence="2">
    <location>
        <begin position="692"/>
        <end position="710"/>
    </location>
</feature>
<reference evidence="4 5" key="1">
    <citation type="submission" date="2020-01" db="EMBL/GenBank/DDBJ databases">
        <title>Leptobacterium flavescens.</title>
        <authorList>
            <person name="Wang G."/>
        </authorList>
    </citation>
    <scope>NUCLEOTIDE SEQUENCE [LARGE SCALE GENOMIC DNA]</scope>
    <source>
        <strain evidence="4 5">KCTC 22160</strain>
    </source>
</reference>
<organism evidence="4 5">
    <name type="scientific">Leptobacterium flavescens</name>
    <dbReference type="NCBI Taxonomy" id="472055"/>
    <lineage>
        <taxon>Bacteria</taxon>
        <taxon>Pseudomonadati</taxon>
        <taxon>Bacteroidota</taxon>
        <taxon>Flavobacteriia</taxon>
        <taxon>Flavobacteriales</taxon>
        <taxon>Flavobacteriaceae</taxon>
        <taxon>Leptobacterium</taxon>
    </lineage>
</organism>
<feature type="compositionally biased region" description="Basic and acidic residues" evidence="1">
    <location>
        <begin position="829"/>
        <end position="855"/>
    </location>
</feature>
<protein>
    <submittedName>
        <fullName evidence="4">DUF4157 domain-containing protein</fullName>
    </submittedName>
</protein>
<dbReference type="Proteomes" id="UP000468581">
    <property type="component" value="Unassembled WGS sequence"/>
</dbReference>
<dbReference type="InterPro" id="IPR025295">
    <property type="entry name" value="eCIS_core_dom"/>
</dbReference>
<feature type="transmembrane region" description="Helical" evidence="2">
    <location>
        <begin position="526"/>
        <end position="548"/>
    </location>
</feature>
<dbReference type="EMBL" id="JAABOO010000001">
    <property type="protein sequence ID" value="NER12064.1"/>
    <property type="molecule type" value="Genomic_DNA"/>
</dbReference>
<feature type="region of interest" description="Disordered" evidence="1">
    <location>
        <begin position="106"/>
        <end position="147"/>
    </location>
</feature>
<evidence type="ECO:0000256" key="2">
    <source>
        <dbReference type="SAM" id="Phobius"/>
    </source>
</evidence>